<name>A0A2H0DWT8_9BACT</name>
<evidence type="ECO:0000259" key="2">
    <source>
        <dbReference type="Pfam" id="PF18893"/>
    </source>
</evidence>
<sequence>MEVFLQNNLWLLALLMAWVLPWKGYALWSAARLRHKWWFVILLVVNTVAILDIIYIFFVARPAKKKSFGGMNS</sequence>
<dbReference type="Pfam" id="PF18893">
    <property type="entry name" value="DUF5652"/>
    <property type="match status" value="1"/>
</dbReference>
<comment type="caution">
    <text evidence="3">The sequence shown here is derived from an EMBL/GenBank/DDBJ whole genome shotgun (WGS) entry which is preliminary data.</text>
</comment>
<keyword evidence="1" id="KW-1133">Transmembrane helix</keyword>
<dbReference type="EMBL" id="PCTS01000012">
    <property type="protein sequence ID" value="PIP86643.1"/>
    <property type="molecule type" value="Genomic_DNA"/>
</dbReference>
<organism evidence="3 4">
    <name type="scientific">Candidatus Campbellbacteria bacterium CG22_combo_CG10-13_8_21_14_all_43_18</name>
    <dbReference type="NCBI Taxonomy" id="1974530"/>
    <lineage>
        <taxon>Bacteria</taxon>
        <taxon>Candidatus Campbelliibacteriota</taxon>
    </lineage>
</organism>
<evidence type="ECO:0000256" key="1">
    <source>
        <dbReference type="SAM" id="Phobius"/>
    </source>
</evidence>
<evidence type="ECO:0000313" key="4">
    <source>
        <dbReference type="Proteomes" id="UP000231276"/>
    </source>
</evidence>
<keyword evidence="1" id="KW-0472">Membrane</keyword>
<evidence type="ECO:0000313" key="3">
    <source>
        <dbReference type="EMBL" id="PIP86643.1"/>
    </source>
</evidence>
<feature type="domain" description="DUF5652" evidence="2">
    <location>
        <begin position="7"/>
        <end position="66"/>
    </location>
</feature>
<keyword evidence="1" id="KW-0812">Transmembrane</keyword>
<dbReference type="AlphaFoldDB" id="A0A2H0DWT8"/>
<reference evidence="3 4" key="1">
    <citation type="submission" date="2017-09" db="EMBL/GenBank/DDBJ databases">
        <title>Depth-based differentiation of microbial function through sediment-hosted aquifers and enrichment of novel symbionts in the deep terrestrial subsurface.</title>
        <authorList>
            <person name="Probst A.J."/>
            <person name="Ladd B."/>
            <person name="Jarett J.K."/>
            <person name="Geller-Mcgrath D.E."/>
            <person name="Sieber C.M."/>
            <person name="Emerson J.B."/>
            <person name="Anantharaman K."/>
            <person name="Thomas B.C."/>
            <person name="Malmstrom R."/>
            <person name="Stieglmeier M."/>
            <person name="Klingl A."/>
            <person name="Woyke T."/>
            <person name="Ryan C.M."/>
            <person name="Banfield J.F."/>
        </authorList>
    </citation>
    <scope>NUCLEOTIDE SEQUENCE [LARGE SCALE GENOMIC DNA]</scope>
    <source>
        <strain evidence="3">CG22_combo_CG10-13_8_21_14_all_43_18</strain>
    </source>
</reference>
<dbReference type="InterPro" id="IPR043712">
    <property type="entry name" value="DUF5652"/>
</dbReference>
<proteinExistence type="predicted"/>
<feature type="transmembrane region" description="Helical" evidence="1">
    <location>
        <begin position="36"/>
        <end position="58"/>
    </location>
</feature>
<gene>
    <name evidence="3" type="ORF">COW82_00925</name>
</gene>
<accession>A0A2H0DWT8</accession>
<dbReference type="Proteomes" id="UP000231276">
    <property type="component" value="Unassembled WGS sequence"/>
</dbReference>
<protein>
    <recommendedName>
        <fullName evidence="2">DUF5652 domain-containing protein</fullName>
    </recommendedName>
</protein>